<dbReference type="EMBL" id="PIPX01000001">
    <property type="protein sequence ID" value="RUO55304.1"/>
    <property type="molecule type" value="Genomic_DNA"/>
</dbReference>
<evidence type="ECO:0000313" key="2">
    <source>
        <dbReference type="EMBL" id="RUO55304.1"/>
    </source>
</evidence>
<dbReference type="Proteomes" id="UP000287649">
    <property type="component" value="Unassembled WGS sequence"/>
</dbReference>
<comment type="caution">
    <text evidence="2">The sequence shown here is derived from an EMBL/GenBank/DDBJ whole genome shotgun (WGS) entry which is preliminary data.</text>
</comment>
<evidence type="ECO:0000256" key="1">
    <source>
        <dbReference type="SAM" id="SignalP"/>
    </source>
</evidence>
<keyword evidence="1" id="KW-0732">Signal</keyword>
<evidence type="ECO:0008006" key="4">
    <source>
        <dbReference type="Google" id="ProtNLM"/>
    </source>
</evidence>
<keyword evidence="3" id="KW-1185">Reference proteome</keyword>
<name>A0A432Y2X2_9GAMM</name>
<reference evidence="3" key="1">
    <citation type="journal article" date="2018" name="Front. Microbiol.">
        <title>Genome-Based Analysis Reveals the Taxonomy and Diversity of the Family Idiomarinaceae.</title>
        <authorList>
            <person name="Liu Y."/>
            <person name="Lai Q."/>
            <person name="Shao Z."/>
        </authorList>
    </citation>
    <scope>NUCLEOTIDE SEQUENCE [LARGE SCALE GENOMIC DNA]</scope>
    <source>
        <strain evidence="3">PO-M2</strain>
    </source>
</reference>
<dbReference type="Pfam" id="PF04402">
    <property type="entry name" value="SIMPL"/>
    <property type="match status" value="1"/>
</dbReference>
<evidence type="ECO:0000313" key="3">
    <source>
        <dbReference type="Proteomes" id="UP000287649"/>
    </source>
</evidence>
<dbReference type="PROSITE" id="PS51257">
    <property type="entry name" value="PROKAR_LIPOPROTEIN"/>
    <property type="match status" value="1"/>
</dbReference>
<gene>
    <name evidence="2" type="ORF">CWI70_00485</name>
</gene>
<dbReference type="PANTHER" id="PTHR34387">
    <property type="entry name" value="SLR1258 PROTEIN"/>
    <property type="match status" value="1"/>
</dbReference>
<organism evidence="2 3">
    <name type="scientific">Pseudidiomarina homiensis</name>
    <dbReference type="NCBI Taxonomy" id="364198"/>
    <lineage>
        <taxon>Bacteria</taxon>
        <taxon>Pseudomonadati</taxon>
        <taxon>Pseudomonadota</taxon>
        <taxon>Gammaproteobacteria</taxon>
        <taxon>Alteromonadales</taxon>
        <taxon>Idiomarinaceae</taxon>
        <taxon>Pseudidiomarina</taxon>
    </lineage>
</organism>
<feature type="signal peptide" evidence="1">
    <location>
        <begin position="1"/>
        <end position="39"/>
    </location>
</feature>
<sequence length="246" mass="26783">MPQRYLAKKGRFMRYLSSAFVGLCALGLVGCQPPTTATAAPQHTLSVSGSASVEAVPDRVQLSLNVERMGMDIPALKSEVDGITRTLLTQLNELGVEETSIQSHAIRVYPQHRYSDGEQKLIGYQVNRRIIIDFDDANQHSGFLEFALNNGVQRVDEPVYQLSNADALYQQALTQAIEAARSKAEQMAAAAGVEISGVHSLQENSQQAPMVRYRVAEASMADSVSLPGQQRVEATVSMVFTLTGQN</sequence>
<accession>A0A432Y2X2</accession>
<dbReference type="Gene3D" id="3.30.70.2970">
    <property type="entry name" value="Protein of unknown function (DUF541), domain 2"/>
    <property type="match status" value="1"/>
</dbReference>
<dbReference type="PANTHER" id="PTHR34387:SF2">
    <property type="entry name" value="SLR1258 PROTEIN"/>
    <property type="match status" value="1"/>
</dbReference>
<feature type="chain" id="PRO_5019426810" description="SIMPL domain-containing protein" evidence="1">
    <location>
        <begin position="40"/>
        <end position="246"/>
    </location>
</feature>
<dbReference type="InterPro" id="IPR052022">
    <property type="entry name" value="26kDa_periplasmic_antigen"/>
</dbReference>
<protein>
    <recommendedName>
        <fullName evidence="4">SIMPL domain-containing protein</fullName>
    </recommendedName>
</protein>
<dbReference type="InterPro" id="IPR007497">
    <property type="entry name" value="SIMPL/DUF541"/>
</dbReference>
<dbReference type="AlphaFoldDB" id="A0A432Y2X2"/>
<dbReference type="Gene3D" id="3.30.110.170">
    <property type="entry name" value="Protein of unknown function (DUF541), domain 1"/>
    <property type="match status" value="1"/>
</dbReference>
<dbReference type="GO" id="GO:0006974">
    <property type="term" value="P:DNA damage response"/>
    <property type="evidence" value="ECO:0007669"/>
    <property type="project" value="TreeGrafter"/>
</dbReference>
<proteinExistence type="predicted"/>